<dbReference type="InterPro" id="IPR044992">
    <property type="entry name" value="ChyE-like"/>
</dbReference>
<dbReference type="SUPFAM" id="SSF52317">
    <property type="entry name" value="Class I glutamine amidotransferase-like"/>
    <property type="match status" value="1"/>
</dbReference>
<comment type="caution">
    <text evidence="2">The sequence shown here is derived from an EMBL/GenBank/DDBJ whole genome shotgun (WGS) entry which is preliminary data.</text>
</comment>
<dbReference type="Gene3D" id="3.40.50.880">
    <property type="match status" value="1"/>
</dbReference>
<feature type="domain" description="Glutamine amidotransferase" evidence="1">
    <location>
        <begin position="34"/>
        <end position="188"/>
    </location>
</feature>
<dbReference type="GO" id="GO:0005829">
    <property type="term" value="C:cytosol"/>
    <property type="evidence" value="ECO:0007669"/>
    <property type="project" value="TreeGrafter"/>
</dbReference>
<organism evidence="2 3">
    <name type="scientific">Schaalia odontolytica</name>
    <dbReference type="NCBI Taxonomy" id="1660"/>
    <lineage>
        <taxon>Bacteria</taxon>
        <taxon>Bacillati</taxon>
        <taxon>Actinomycetota</taxon>
        <taxon>Actinomycetes</taxon>
        <taxon>Actinomycetales</taxon>
        <taxon>Actinomycetaceae</taxon>
        <taxon>Schaalia</taxon>
    </lineage>
</organism>
<accession>A0A0V8RSM5</accession>
<gene>
    <name evidence="2" type="ORF">APY09_06145</name>
</gene>
<reference evidence="2 3" key="1">
    <citation type="submission" date="2015-10" db="EMBL/GenBank/DDBJ databases">
        <title>Draft Genome of Actinomyces odontolyticus subsp. actinosynbacter strain XH001.</title>
        <authorList>
            <person name="Mclean J.S."/>
            <person name="He X."/>
        </authorList>
    </citation>
    <scope>NUCLEOTIDE SEQUENCE [LARGE SCALE GENOMIC DNA]</scope>
    <source>
        <strain evidence="2 3">XH001</strain>
    </source>
</reference>
<dbReference type="PROSITE" id="PS51273">
    <property type="entry name" value="GATASE_TYPE_1"/>
    <property type="match status" value="1"/>
</dbReference>
<dbReference type="CDD" id="cd01741">
    <property type="entry name" value="GATase1_1"/>
    <property type="match status" value="1"/>
</dbReference>
<evidence type="ECO:0000313" key="3">
    <source>
        <dbReference type="Proteomes" id="UP000054686"/>
    </source>
</evidence>
<dbReference type="InterPro" id="IPR029062">
    <property type="entry name" value="Class_I_gatase-like"/>
</dbReference>
<dbReference type="Proteomes" id="UP000054686">
    <property type="component" value="Unassembled WGS sequence"/>
</dbReference>
<dbReference type="PANTHER" id="PTHR42695:SF5">
    <property type="entry name" value="GLUTAMINE AMIDOTRANSFERASE YLR126C-RELATED"/>
    <property type="match status" value="1"/>
</dbReference>
<dbReference type="GO" id="GO:0016740">
    <property type="term" value="F:transferase activity"/>
    <property type="evidence" value="ECO:0007669"/>
    <property type="project" value="UniProtKB-KW"/>
</dbReference>
<evidence type="ECO:0000313" key="2">
    <source>
        <dbReference type="EMBL" id="KSW11049.1"/>
    </source>
</evidence>
<dbReference type="OrthoDB" id="5196541at2"/>
<name>A0A0V8RSM5_9ACTO</name>
<keyword evidence="2" id="KW-0315">Glutamine amidotransferase</keyword>
<dbReference type="EMBL" id="LLVT01000002">
    <property type="protein sequence ID" value="KSW11049.1"/>
    <property type="molecule type" value="Genomic_DNA"/>
</dbReference>
<dbReference type="RefSeq" id="WP_060566764.1">
    <property type="nucleotide sequence ID" value="NZ_CP040006.1"/>
</dbReference>
<keyword evidence="2" id="KW-0808">Transferase</keyword>
<dbReference type="InterPro" id="IPR017926">
    <property type="entry name" value="GATASE"/>
</dbReference>
<proteinExistence type="predicted"/>
<dbReference type="AlphaFoldDB" id="A0A0V8RSM5"/>
<dbReference type="Pfam" id="PF00117">
    <property type="entry name" value="GATase"/>
    <property type="match status" value="1"/>
</dbReference>
<protein>
    <submittedName>
        <fullName evidence="2">Glutamine amidotransferase</fullName>
    </submittedName>
</protein>
<dbReference type="PANTHER" id="PTHR42695">
    <property type="entry name" value="GLUTAMINE AMIDOTRANSFERASE YLR126C-RELATED"/>
    <property type="match status" value="1"/>
</dbReference>
<sequence>MNILVIQNDPIVPVGQLSAFLGGHEVVRTWEDPQRLQDLAAAPLPGALILLGGRANAYDDEAWPWLEAERELLRRCVRANIRVLGICLGAQLIAATFGGRVSVADPAGPEYGVIPLTWGTNDQAGGGGAVPLRMALASTHTVFADHGDAIVELPHGAREWARSDKYTQIFSFGTALGVQFHPEVTRETATVWAVNNEDVDTEDIVAGYNAHEGELASTCKTLADWVSGVF</sequence>
<evidence type="ECO:0000259" key="1">
    <source>
        <dbReference type="Pfam" id="PF00117"/>
    </source>
</evidence>